<dbReference type="RefSeq" id="WP_197872908.1">
    <property type="nucleotide sequence ID" value="NZ_JADTXM010000012.1"/>
</dbReference>
<accession>A0ABS0MUV8</accession>
<proteinExistence type="predicted"/>
<dbReference type="EMBL" id="JADTXM010000012">
    <property type="protein sequence ID" value="MBH3440502.1"/>
    <property type="molecule type" value="Genomic_DNA"/>
</dbReference>
<dbReference type="Proteomes" id="UP000638986">
    <property type="component" value="Unassembled WGS sequence"/>
</dbReference>
<reference evidence="1 2" key="1">
    <citation type="submission" date="2020-11" db="EMBL/GenBank/DDBJ databases">
        <title>Enhanced detection system for hospital associated transmission using whole genome sequencing surveillance.</title>
        <authorList>
            <person name="Harrison L.H."/>
            <person name="Van Tyne D."/>
            <person name="Marsh J.W."/>
            <person name="Griffith M.P."/>
            <person name="Snyder D.J."/>
            <person name="Cooper V.S."/>
            <person name="Mustapha M."/>
        </authorList>
    </citation>
    <scope>NUCLEOTIDE SEQUENCE [LARGE SCALE GENOMIC DNA]</scope>
    <source>
        <strain evidence="1 2">PSB00013</strain>
    </source>
</reference>
<gene>
    <name evidence="1" type="ORF">I5Q09_17610</name>
</gene>
<organism evidence="1 2">
    <name type="scientific">Pseudomonas luteola</name>
    <dbReference type="NCBI Taxonomy" id="47886"/>
    <lineage>
        <taxon>Bacteria</taxon>
        <taxon>Pseudomonadati</taxon>
        <taxon>Pseudomonadota</taxon>
        <taxon>Gammaproteobacteria</taxon>
        <taxon>Pseudomonadales</taxon>
        <taxon>Pseudomonadaceae</taxon>
        <taxon>Pseudomonas</taxon>
    </lineage>
</organism>
<protein>
    <submittedName>
        <fullName evidence="1">Uncharacterized protein</fullName>
    </submittedName>
</protein>
<sequence length="114" mass="13083">MIFKDGGKLTHIRAENFINEPIDQFVAVSYASGNEPKISITFGRDEMLVNHETFREISPNSNLFRTEVSDNDYMVKRIDLANLTISIETAKRLRDLLNEMIEKNPLTQIVPNMP</sequence>
<name>A0ABS0MUV8_PSELU</name>
<comment type="caution">
    <text evidence="1">The sequence shown here is derived from an EMBL/GenBank/DDBJ whole genome shotgun (WGS) entry which is preliminary data.</text>
</comment>
<evidence type="ECO:0000313" key="1">
    <source>
        <dbReference type="EMBL" id="MBH3440502.1"/>
    </source>
</evidence>
<evidence type="ECO:0000313" key="2">
    <source>
        <dbReference type="Proteomes" id="UP000638986"/>
    </source>
</evidence>